<evidence type="ECO:0000256" key="2">
    <source>
        <dbReference type="SAM" id="MobiDB-lite"/>
    </source>
</evidence>
<dbReference type="AlphaFoldDB" id="A0A926IBL3"/>
<dbReference type="InterPro" id="IPR018770">
    <property type="entry name" value="ChloroindolylP_hydrolase"/>
</dbReference>
<sequence>MREDNLSNLGRDIGRAVRNVLNSSDFEDLKDSIHSAVQNISRPPYTPPPPPDPRYDPFGPGNFQQGGPGPGAPGGQQPPREPWQWKQSYQQSYQRWSRPRPPRQQAKNYQPPYRPPVMNRQVAPYAQGKSSTDLGAFFLAFGMILTCVFGFLICWSVYNFLIGTMVSLSPLVILGPAFAIGLVLMGRGNHLRGRFKRYRQYQKVLNGRTYCSIKELADSVGERVEFVVKDLEKMIKDRLFPQGHLDEQKTCLMTDEATYAQYLETQRHLKEIEEEERRARELREKDPEAAALQEMLAEGARYREEIRRANDAIPGEIISQKLDRLEEVTAKIFEYVEGHPKKLPDIRKFMSYYLPITLKLVGAYRDFDGQPVQGENILSAKKEIEETLDTINLAFENLLDGLFEDDALDISTDISALETMLAQEGLTGQKFGSHSADGR</sequence>
<feature type="compositionally biased region" description="Gly residues" evidence="2">
    <location>
        <begin position="64"/>
        <end position="74"/>
    </location>
</feature>
<comment type="caution">
    <text evidence="4">The sequence shown here is derived from an EMBL/GenBank/DDBJ whole genome shotgun (WGS) entry which is preliminary data.</text>
</comment>
<feature type="transmembrane region" description="Helical" evidence="3">
    <location>
        <begin position="164"/>
        <end position="186"/>
    </location>
</feature>
<proteinExistence type="predicted"/>
<evidence type="ECO:0000313" key="4">
    <source>
        <dbReference type="EMBL" id="MBC8570302.1"/>
    </source>
</evidence>
<keyword evidence="3" id="KW-0472">Membrane</keyword>
<dbReference type="Proteomes" id="UP000660861">
    <property type="component" value="Unassembled WGS sequence"/>
</dbReference>
<feature type="coiled-coil region" evidence="1">
    <location>
        <begin position="262"/>
        <end position="312"/>
    </location>
</feature>
<keyword evidence="3" id="KW-0812">Transmembrane</keyword>
<dbReference type="RefSeq" id="WP_262397398.1">
    <property type="nucleotide sequence ID" value="NZ_JACRTC010000003.1"/>
</dbReference>
<feature type="region of interest" description="Disordered" evidence="2">
    <location>
        <begin position="35"/>
        <end position="117"/>
    </location>
</feature>
<keyword evidence="1" id="KW-0175">Coiled coil</keyword>
<evidence type="ECO:0000313" key="5">
    <source>
        <dbReference type="Proteomes" id="UP000660861"/>
    </source>
</evidence>
<gene>
    <name evidence="4" type="ORF">H8709_05610</name>
</gene>
<dbReference type="SUPFAM" id="SSF81995">
    <property type="entry name" value="beta-sandwich domain of Sec23/24"/>
    <property type="match status" value="1"/>
</dbReference>
<dbReference type="Pfam" id="PF10112">
    <property type="entry name" value="Halogen_Hydrol"/>
    <property type="match status" value="1"/>
</dbReference>
<protein>
    <submittedName>
        <fullName evidence="4">5-bromo-4-chloroindolyl phosphate hydrolysis family protein</fullName>
    </submittedName>
</protein>
<feature type="transmembrane region" description="Helical" evidence="3">
    <location>
        <begin position="134"/>
        <end position="158"/>
    </location>
</feature>
<dbReference type="EMBL" id="JACRTC010000003">
    <property type="protein sequence ID" value="MBC8570302.1"/>
    <property type="molecule type" value="Genomic_DNA"/>
</dbReference>
<reference evidence="4" key="1">
    <citation type="submission" date="2020-08" db="EMBL/GenBank/DDBJ databases">
        <title>Genome public.</title>
        <authorList>
            <person name="Liu C."/>
            <person name="Sun Q."/>
        </authorList>
    </citation>
    <scope>NUCLEOTIDE SEQUENCE</scope>
    <source>
        <strain evidence="4">NSJ-54</strain>
    </source>
</reference>
<keyword evidence="3" id="KW-1133">Transmembrane helix</keyword>
<accession>A0A926IBL3</accession>
<name>A0A926IBL3_9FIRM</name>
<keyword evidence="5" id="KW-1185">Reference proteome</keyword>
<organism evidence="4 5">
    <name type="scientific">Zongyangia hominis</name>
    <dbReference type="NCBI Taxonomy" id="2763677"/>
    <lineage>
        <taxon>Bacteria</taxon>
        <taxon>Bacillati</taxon>
        <taxon>Bacillota</taxon>
        <taxon>Clostridia</taxon>
        <taxon>Eubacteriales</taxon>
        <taxon>Oscillospiraceae</taxon>
        <taxon>Zongyangia</taxon>
    </lineage>
</organism>
<evidence type="ECO:0000256" key="1">
    <source>
        <dbReference type="SAM" id="Coils"/>
    </source>
</evidence>
<feature type="compositionally biased region" description="Low complexity" evidence="2">
    <location>
        <begin position="75"/>
        <end position="96"/>
    </location>
</feature>
<evidence type="ECO:0000256" key="3">
    <source>
        <dbReference type="SAM" id="Phobius"/>
    </source>
</evidence>